<organism evidence="1 2">
    <name type="scientific">Dryococelus australis</name>
    <dbReference type="NCBI Taxonomy" id="614101"/>
    <lineage>
        <taxon>Eukaryota</taxon>
        <taxon>Metazoa</taxon>
        <taxon>Ecdysozoa</taxon>
        <taxon>Arthropoda</taxon>
        <taxon>Hexapoda</taxon>
        <taxon>Insecta</taxon>
        <taxon>Pterygota</taxon>
        <taxon>Neoptera</taxon>
        <taxon>Polyneoptera</taxon>
        <taxon>Phasmatodea</taxon>
        <taxon>Verophasmatodea</taxon>
        <taxon>Anareolatae</taxon>
        <taxon>Phasmatidae</taxon>
        <taxon>Eurycanthinae</taxon>
        <taxon>Dryococelus</taxon>
    </lineage>
</organism>
<dbReference type="Proteomes" id="UP001159363">
    <property type="component" value="Chromosome X"/>
</dbReference>
<evidence type="ECO:0000313" key="1">
    <source>
        <dbReference type="EMBL" id="KAJ8887485.1"/>
    </source>
</evidence>
<protein>
    <recommendedName>
        <fullName evidence="3">PiggyBac transposable element-derived protein domain-containing protein</fullName>
    </recommendedName>
</protein>
<keyword evidence="2" id="KW-1185">Reference proteome</keyword>
<name>A0ABQ9HTR0_9NEOP</name>
<gene>
    <name evidence="1" type="ORF">PR048_013700</name>
</gene>
<accession>A0ABQ9HTR0</accession>
<sequence length="96" mass="11349">MHPPRLNIRNRWHNIVTHLPGVRGVARETKSIIYCRKLRFRIKVYTETEFEEVSAVLGLLYMAGINNAHHTNLEELWVDDGTSPNCFRTMMYMKIF</sequence>
<evidence type="ECO:0000313" key="2">
    <source>
        <dbReference type="Proteomes" id="UP001159363"/>
    </source>
</evidence>
<comment type="caution">
    <text evidence="1">The sequence shown here is derived from an EMBL/GenBank/DDBJ whole genome shotgun (WGS) entry which is preliminary data.</text>
</comment>
<proteinExistence type="predicted"/>
<reference evidence="1 2" key="1">
    <citation type="submission" date="2023-02" db="EMBL/GenBank/DDBJ databases">
        <title>LHISI_Scaffold_Assembly.</title>
        <authorList>
            <person name="Stuart O.P."/>
            <person name="Cleave R."/>
            <person name="Magrath M.J.L."/>
            <person name="Mikheyev A.S."/>
        </authorList>
    </citation>
    <scope>NUCLEOTIDE SEQUENCE [LARGE SCALE GENOMIC DNA]</scope>
    <source>
        <strain evidence="1">Daus_M_001</strain>
        <tissue evidence="1">Leg muscle</tissue>
    </source>
</reference>
<evidence type="ECO:0008006" key="3">
    <source>
        <dbReference type="Google" id="ProtNLM"/>
    </source>
</evidence>
<dbReference type="EMBL" id="JARBHB010000004">
    <property type="protein sequence ID" value="KAJ8887485.1"/>
    <property type="molecule type" value="Genomic_DNA"/>
</dbReference>